<dbReference type="Pfam" id="PF13692">
    <property type="entry name" value="Glyco_trans_1_4"/>
    <property type="match status" value="1"/>
</dbReference>
<comment type="caution">
    <text evidence="2">The sequence shown here is derived from an EMBL/GenBank/DDBJ whole genome shotgun (WGS) entry which is preliminary data.</text>
</comment>
<dbReference type="PANTHER" id="PTHR45947">
    <property type="entry name" value="SULFOQUINOVOSYL TRANSFERASE SQD2"/>
    <property type="match status" value="1"/>
</dbReference>
<sequence length="418" mass="46014">MKVLMISLNYAPEVTGVGKYSAELAEWLALRGHTVRVITASPYYPEWRVQAGYNSRTYATEQLNNVSVIRVPFWCPKRPSGLKRILHLMSFAFFAIPAAVLQIAWRPQAVWLVEPPLFASPMALVAARIASASFWLHVQDYEIDAAFRLGILKGRAARKLASSAEKWLMSRADVVSTPSAAMTRLAVQKGVLCEKAFTFPNWVDMQHAHSDSTDNSYRSQLALGRGVQVVLYSGNLGLKQGLEVIADAAKLLSWREDIMFVICGAGPARTFLLDKARGLPNVKFLDLQPKERFHELLALADMHVLPQRADAADLVMPSKLGAMLSSNRPVIATANEGTELWDVVNSVGLAVEPESPTALTHAILRLANDRSLRERLGALGRQYAASNLAKESILLQFEARLRSSVKAKRGVGDEAPTT</sequence>
<protein>
    <submittedName>
        <fullName evidence="2">Glycosyl transferase</fullName>
    </submittedName>
</protein>
<dbReference type="GO" id="GO:0016758">
    <property type="term" value="F:hexosyltransferase activity"/>
    <property type="evidence" value="ECO:0007669"/>
    <property type="project" value="TreeGrafter"/>
</dbReference>
<accession>A0A158DJA5</accession>
<dbReference type="Proteomes" id="UP000054596">
    <property type="component" value="Unassembled WGS sequence"/>
</dbReference>
<organism evidence="2 3">
    <name type="scientific">Caballeronia glebae</name>
    <dbReference type="NCBI Taxonomy" id="1777143"/>
    <lineage>
        <taxon>Bacteria</taxon>
        <taxon>Pseudomonadati</taxon>
        <taxon>Pseudomonadota</taxon>
        <taxon>Betaproteobacteria</taxon>
        <taxon>Burkholderiales</taxon>
        <taxon>Burkholderiaceae</taxon>
        <taxon>Caballeronia</taxon>
    </lineage>
</organism>
<proteinExistence type="predicted"/>
<gene>
    <name evidence="2" type="ORF">AWB82_06821</name>
</gene>
<dbReference type="Gene3D" id="3.40.50.2000">
    <property type="entry name" value="Glycogen Phosphorylase B"/>
    <property type="match status" value="2"/>
</dbReference>
<dbReference type="AlphaFoldDB" id="A0A158DJA5"/>
<evidence type="ECO:0000313" key="2">
    <source>
        <dbReference type="EMBL" id="SAK94595.1"/>
    </source>
</evidence>
<name>A0A158DJA5_9BURK</name>
<dbReference type="InterPro" id="IPR028098">
    <property type="entry name" value="Glyco_trans_4-like_N"/>
</dbReference>
<feature type="domain" description="Glycosyltransferase subfamily 4-like N-terminal" evidence="1">
    <location>
        <begin position="15"/>
        <end position="202"/>
    </location>
</feature>
<dbReference type="PANTHER" id="PTHR45947:SF3">
    <property type="entry name" value="SULFOQUINOVOSYL TRANSFERASE SQD2"/>
    <property type="match status" value="1"/>
</dbReference>
<evidence type="ECO:0000259" key="1">
    <source>
        <dbReference type="Pfam" id="PF13579"/>
    </source>
</evidence>
<dbReference type="InterPro" id="IPR050194">
    <property type="entry name" value="Glycosyltransferase_grp1"/>
</dbReference>
<keyword evidence="3" id="KW-1185">Reference proteome</keyword>
<keyword evidence="2" id="KW-0808">Transferase</keyword>
<evidence type="ECO:0000313" key="3">
    <source>
        <dbReference type="Proteomes" id="UP000054596"/>
    </source>
</evidence>
<dbReference type="RefSeq" id="WP_086973711.1">
    <property type="nucleotide sequence ID" value="NZ_FCOJ02000091.1"/>
</dbReference>
<dbReference type="CDD" id="cd03794">
    <property type="entry name" value="GT4_WbuB-like"/>
    <property type="match status" value="1"/>
</dbReference>
<reference evidence="2" key="1">
    <citation type="submission" date="2016-01" db="EMBL/GenBank/DDBJ databases">
        <authorList>
            <person name="Peeters C."/>
        </authorList>
    </citation>
    <scope>NUCLEOTIDE SEQUENCE [LARGE SCALE GENOMIC DNA]</scope>
    <source>
        <strain evidence="2">LMG 29325</strain>
    </source>
</reference>
<dbReference type="STRING" id="1777143.AWB82_06821"/>
<dbReference type="EMBL" id="FCOJ02000091">
    <property type="protein sequence ID" value="SAK94595.1"/>
    <property type="molecule type" value="Genomic_DNA"/>
</dbReference>
<dbReference type="SUPFAM" id="SSF53756">
    <property type="entry name" value="UDP-Glycosyltransferase/glycogen phosphorylase"/>
    <property type="match status" value="1"/>
</dbReference>
<dbReference type="OrthoDB" id="9787293at2"/>
<dbReference type="Pfam" id="PF13579">
    <property type="entry name" value="Glyco_trans_4_4"/>
    <property type="match status" value="1"/>
</dbReference>
<dbReference type="NCBIfam" id="NF007640">
    <property type="entry name" value="PRK10307.1"/>
    <property type="match status" value="1"/>
</dbReference>